<dbReference type="PANTHER" id="PTHR33566">
    <property type="entry name" value="EN/SPM-LIKE TRANSPOSON-RELATED"/>
    <property type="match status" value="1"/>
</dbReference>
<accession>A0A7G2EPL3</accession>
<proteinExistence type="predicted"/>
<dbReference type="AlphaFoldDB" id="A0A7G2EPL3"/>
<protein>
    <submittedName>
        <fullName evidence="2">(thale cress) hypothetical protein</fullName>
    </submittedName>
</protein>
<evidence type="ECO:0000313" key="3">
    <source>
        <dbReference type="Proteomes" id="UP000516314"/>
    </source>
</evidence>
<name>A0A7G2EPL3_ARATH</name>
<dbReference type="PANTHER" id="PTHR33566:SF1">
    <property type="entry name" value="EN_SPM-LIKE TRANSPOSON-RELATED"/>
    <property type="match status" value="1"/>
</dbReference>
<reference evidence="2 3" key="1">
    <citation type="submission" date="2020-09" db="EMBL/GenBank/DDBJ databases">
        <authorList>
            <person name="Ashkenazy H."/>
        </authorList>
    </citation>
    <scope>NUCLEOTIDE SEQUENCE [LARGE SCALE GENOMIC DNA]</scope>
    <source>
        <strain evidence="3">cv. Cdm-0</strain>
    </source>
</reference>
<dbReference type="EMBL" id="LR881468">
    <property type="protein sequence ID" value="CAD5324109.1"/>
    <property type="molecule type" value="Genomic_DNA"/>
</dbReference>
<dbReference type="Proteomes" id="UP000516314">
    <property type="component" value="Chromosome 3"/>
</dbReference>
<evidence type="ECO:0000313" key="2">
    <source>
        <dbReference type="EMBL" id="CAD5324109.1"/>
    </source>
</evidence>
<organism evidence="2 3">
    <name type="scientific">Arabidopsis thaliana</name>
    <name type="common">Mouse-ear cress</name>
    <dbReference type="NCBI Taxonomy" id="3702"/>
    <lineage>
        <taxon>Eukaryota</taxon>
        <taxon>Viridiplantae</taxon>
        <taxon>Streptophyta</taxon>
        <taxon>Embryophyta</taxon>
        <taxon>Tracheophyta</taxon>
        <taxon>Spermatophyta</taxon>
        <taxon>Magnoliopsida</taxon>
        <taxon>eudicotyledons</taxon>
        <taxon>Gunneridae</taxon>
        <taxon>Pentapetalae</taxon>
        <taxon>rosids</taxon>
        <taxon>malvids</taxon>
        <taxon>Brassicales</taxon>
        <taxon>Brassicaceae</taxon>
        <taxon>Camelineae</taxon>
        <taxon>Arabidopsis</taxon>
    </lineage>
</organism>
<feature type="region of interest" description="Disordered" evidence="1">
    <location>
        <begin position="122"/>
        <end position="147"/>
    </location>
</feature>
<evidence type="ECO:0000256" key="1">
    <source>
        <dbReference type="SAM" id="MobiDB-lite"/>
    </source>
</evidence>
<sequence length="218" mass="24172">MSGNEVIFRKESQIEERELRLLTELPDCCAAGTNLMNLIFQVMELDGSLDTSIHHDEKPGCFHTMSIESDSSSVESAIRYAFVHGSCKVSSLSLPENEGVFSCRVFHSRYPELQMSVKIQVTSAPTSEREESGYSTPHSITTPPPESGIPSITNPWPTPCSQFGVLAIRSSSSLALSSETSLMDMPQYTEDLKEKGLFEMELLTKVLKMKDCLAVRKL</sequence>
<gene>
    <name evidence="2" type="ORF">AT9943_LOCUS12022</name>
</gene>